<dbReference type="Gene3D" id="3.40.190.10">
    <property type="entry name" value="Periplasmic binding protein-like II"/>
    <property type="match status" value="2"/>
</dbReference>
<dbReference type="EMBL" id="JBHDIY010000002">
    <property type="protein sequence ID" value="MFL4470694.1"/>
    <property type="molecule type" value="Genomic_DNA"/>
</dbReference>
<evidence type="ECO:0000313" key="2">
    <source>
        <dbReference type="EMBL" id="MFL4470694.1"/>
    </source>
</evidence>
<evidence type="ECO:0000256" key="1">
    <source>
        <dbReference type="SAM" id="SignalP"/>
    </source>
</evidence>
<evidence type="ECO:0000313" key="3">
    <source>
        <dbReference type="Proteomes" id="UP001627408"/>
    </source>
</evidence>
<gene>
    <name evidence="2" type="ORF">ACERZ8_12670</name>
</gene>
<accession>A0ABW8UYL0</accession>
<keyword evidence="1" id="KW-0732">Signal</keyword>
<sequence>MRTALRTVLGSVAALGLAIGVAHAAEITMTFGDSTPPYAFSDTGTGLEVDIVREALAHRGHVLVPSFVPAARVERQFKQGLVDAASKDPGRTLEGPDAHYADVSVEFFDVLITLTERDLELTSPSDLDGLKVMAFQNAWMFFPDWLTRVRDEGRYSQTSDQSEQVRALASGLVDVVVADRNIFNYHARAWAKDSGEALPAMTMSEFQPPLRVQPVFRDADIRDDFNAGLSHLKETGRYDELVDAYLE</sequence>
<feature type="chain" id="PRO_5046992783" evidence="1">
    <location>
        <begin position="25"/>
        <end position="247"/>
    </location>
</feature>
<dbReference type="Proteomes" id="UP001627408">
    <property type="component" value="Unassembled WGS sequence"/>
</dbReference>
<keyword evidence="3" id="KW-1185">Reference proteome</keyword>
<organism evidence="2 3">
    <name type="scientific">Tateyamaria armeniaca</name>
    <dbReference type="NCBI Taxonomy" id="2518930"/>
    <lineage>
        <taxon>Bacteria</taxon>
        <taxon>Pseudomonadati</taxon>
        <taxon>Pseudomonadota</taxon>
        <taxon>Alphaproteobacteria</taxon>
        <taxon>Rhodobacterales</taxon>
        <taxon>Roseobacteraceae</taxon>
        <taxon>Tateyamaria</taxon>
    </lineage>
</organism>
<dbReference type="RefSeq" id="WP_407592541.1">
    <property type="nucleotide sequence ID" value="NZ_JBHDIY010000002.1"/>
</dbReference>
<feature type="signal peptide" evidence="1">
    <location>
        <begin position="1"/>
        <end position="24"/>
    </location>
</feature>
<reference evidence="2 3" key="1">
    <citation type="submission" date="2024-08" db="EMBL/GenBank/DDBJ databases">
        <title>Tateyamaria sp. nov., isolated from marine algae.</title>
        <authorList>
            <person name="Choi B.J."/>
            <person name="Kim J.M."/>
            <person name="Lee J.K."/>
            <person name="Choi D.G."/>
            <person name="Bayburt H."/>
            <person name="Baek J.H."/>
            <person name="Han D.M."/>
            <person name="Jeon C.O."/>
        </authorList>
    </citation>
    <scope>NUCLEOTIDE SEQUENCE [LARGE SCALE GENOMIC DNA]</scope>
    <source>
        <strain evidence="2 3">KMU-156</strain>
    </source>
</reference>
<dbReference type="SUPFAM" id="SSF53850">
    <property type="entry name" value="Periplasmic binding protein-like II"/>
    <property type="match status" value="1"/>
</dbReference>
<dbReference type="PANTHER" id="PTHR35936:SF38">
    <property type="entry name" value="GLUTAMINE-BINDING PERIPLASMIC PROTEIN"/>
    <property type="match status" value="1"/>
</dbReference>
<protein>
    <submittedName>
        <fullName evidence="2">Substrate-binding periplasmic protein</fullName>
    </submittedName>
</protein>
<dbReference type="PANTHER" id="PTHR35936">
    <property type="entry name" value="MEMBRANE-BOUND LYTIC MUREIN TRANSGLYCOSYLASE F"/>
    <property type="match status" value="1"/>
</dbReference>
<proteinExistence type="predicted"/>
<name>A0ABW8UYL0_9RHOB</name>
<comment type="caution">
    <text evidence="2">The sequence shown here is derived from an EMBL/GenBank/DDBJ whole genome shotgun (WGS) entry which is preliminary data.</text>
</comment>